<dbReference type="AlphaFoldDB" id="A0A9N9JJ79"/>
<proteinExistence type="predicted"/>
<name>A0A9N9JJ79_9GLOM</name>
<dbReference type="OrthoDB" id="2372619at2759"/>
<protein>
    <submittedName>
        <fullName evidence="1">6212_t:CDS:1</fullName>
    </submittedName>
</protein>
<dbReference type="Proteomes" id="UP000789405">
    <property type="component" value="Unassembled WGS sequence"/>
</dbReference>
<evidence type="ECO:0000313" key="2">
    <source>
        <dbReference type="Proteomes" id="UP000789405"/>
    </source>
</evidence>
<organism evidence="1 2">
    <name type="scientific">Dentiscutata erythropus</name>
    <dbReference type="NCBI Taxonomy" id="1348616"/>
    <lineage>
        <taxon>Eukaryota</taxon>
        <taxon>Fungi</taxon>
        <taxon>Fungi incertae sedis</taxon>
        <taxon>Mucoromycota</taxon>
        <taxon>Glomeromycotina</taxon>
        <taxon>Glomeromycetes</taxon>
        <taxon>Diversisporales</taxon>
        <taxon>Gigasporaceae</taxon>
        <taxon>Dentiscutata</taxon>
    </lineage>
</organism>
<dbReference type="EMBL" id="CAJVPY010023452">
    <property type="protein sequence ID" value="CAG8785061.1"/>
    <property type="molecule type" value="Genomic_DNA"/>
</dbReference>
<feature type="non-terminal residue" evidence="1">
    <location>
        <position position="148"/>
    </location>
</feature>
<evidence type="ECO:0000313" key="1">
    <source>
        <dbReference type="EMBL" id="CAG8785061.1"/>
    </source>
</evidence>
<sequence>MVKTNFYSSLNPEVVQALNNLQYSYSDETSEMWCSHIRCPFKKLLKYNSKYFSKNGFIQMIERVYIDGKFNTGRRSFHIYCTVCDSLVIIRENTIECANDHLKNCITETTNMHSNPVRKNVKKDGKILMLSSDEIEEIYRKYYFIYSK</sequence>
<reference evidence="1" key="1">
    <citation type="submission" date="2021-06" db="EMBL/GenBank/DDBJ databases">
        <authorList>
            <person name="Kallberg Y."/>
            <person name="Tangrot J."/>
            <person name="Rosling A."/>
        </authorList>
    </citation>
    <scope>NUCLEOTIDE SEQUENCE</scope>
    <source>
        <strain evidence="1">MA453B</strain>
    </source>
</reference>
<comment type="caution">
    <text evidence="1">The sequence shown here is derived from an EMBL/GenBank/DDBJ whole genome shotgun (WGS) entry which is preliminary data.</text>
</comment>
<accession>A0A9N9JJ79</accession>
<gene>
    <name evidence="1" type="ORF">DERYTH_LOCUS20223</name>
</gene>
<keyword evidence="2" id="KW-1185">Reference proteome</keyword>